<reference evidence="2 3" key="1">
    <citation type="submission" date="2019-01" db="EMBL/GenBank/DDBJ databases">
        <authorList>
            <person name="Chen W.-M."/>
        </authorList>
    </citation>
    <scope>NUCLEOTIDE SEQUENCE [LARGE SCALE GENOMIC DNA]</scope>
    <source>
        <strain evidence="2 3">TLA-22</strain>
    </source>
</reference>
<gene>
    <name evidence="2" type="ORF">ENE74_13160</name>
</gene>
<dbReference type="RefSeq" id="WP_127691369.1">
    <property type="nucleotide sequence ID" value="NZ_RZUL01000004.1"/>
</dbReference>
<organism evidence="2 3">
    <name type="scientific">Sphingobium algorifonticola</name>
    <dbReference type="NCBI Taxonomy" id="2008318"/>
    <lineage>
        <taxon>Bacteria</taxon>
        <taxon>Pseudomonadati</taxon>
        <taxon>Pseudomonadota</taxon>
        <taxon>Alphaproteobacteria</taxon>
        <taxon>Sphingomonadales</taxon>
        <taxon>Sphingomonadaceae</taxon>
        <taxon>Sphingobium</taxon>
    </lineage>
</organism>
<protein>
    <recommendedName>
        <fullName evidence="4">Membrane protein YkvI</fullName>
    </recommendedName>
</protein>
<feature type="transmembrane region" description="Helical" evidence="1">
    <location>
        <begin position="344"/>
        <end position="363"/>
    </location>
</feature>
<feature type="transmembrane region" description="Helical" evidence="1">
    <location>
        <begin position="96"/>
        <end position="119"/>
    </location>
</feature>
<proteinExistence type="predicted"/>
<keyword evidence="1" id="KW-1133">Transmembrane helix</keyword>
<accession>A0A437J5Q8</accession>
<feature type="transmembrane region" description="Helical" evidence="1">
    <location>
        <begin position="315"/>
        <end position="338"/>
    </location>
</feature>
<evidence type="ECO:0000313" key="3">
    <source>
        <dbReference type="Proteomes" id="UP000282977"/>
    </source>
</evidence>
<evidence type="ECO:0000256" key="1">
    <source>
        <dbReference type="SAM" id="Phobius"/>
    </source>
</evidence>
<sequence>MSGVNAGTAGGTSGWFQRYVLPGFAFKALVIGGGYATGRELAEFFLPSGPWGGVLGMALAAAIWSAVAAATFAFARATGAQDYRSFFRELLGPAWFLFEIGFVMLMIIMLAVFGAAAGAIGAALFGWPTIVGTMLLVVLIAGFAAFGTEAVEDLFKYVSFLLYAVYALFLVLALTSFGDRIAATYATAAPAPGWIAGGLTYAGYNIVGAVLILPVVRHMRNQRDAVIAGLLAGPLAMLPALLFFICMAAWPEVTGVALPSDFLLERLNLPPVRWAFQIMIFSALLESGTGVVHAFNQRIAGAFGKGGDLPPRSRLIISLVLLTVAVFLADRIGLVGLIAGGYRYLSFGFLAIYVLPLLTIGLWRLSRGPRVTAGAAA</sequence>
<comment type="caution">
    <text evidence="2">The sequence shown here is derived from an EMBL/GenBank/DDBJ whole genome shotgun (WGS) entry which is preliminary data.</text>
</comment>
<dbReference type="OrthoDB" id="5444697at2"/>
<dbReference type="PANTHER" id="PTHR37814">
    <property type="entry name" value="CONSERVED MEMBRANE PROTEIN"/>
    <property type="match status" value="1"/>
</dbReference>
<feature type="transmembrane region" description="Helical" evidence="1">
    <location>
        <begin position="194"/>
        <end position="213"/>
    </location>
</feature>
<keyword evidence="3" id="KW-1185">Reference proteome</keyword>
<dbReference type="InterPro" id="IPR038728">
    <property type="entry name" value="YkvI-like"/>
</dbReference>
<dbReference type="Proteomes" id="UP000282977">
    <property type="component" value="Unassembled WGS sequence"/>
</dbReference>
<keyword evidence="1" id="KW-0812">Transmembrane</keyword>
<dbReference type="AlphaFoldDB" id="A0A437J5Q8"/>
<dbReference type="PANTHER" id="PTHR37814:SF1">
    <property type="entry name" value="MEMBRANE PROTEIN"/>
    <property type="match status" value="1"/>
</dbReference>
<evidence type="ECO:0008006" key="4">
    <source>
        <dbReference type="Google" id="ProtNLM"/>
    </source>
</evidence>
<name>A0A437J5Q8_9SPHN</name>
<dbReference type="Gene3D" id="1.10.4160.10">
    <property type="entry name" value="Hydantoin permease"/>
    <property type="match status" value="1"/>
</dbReference>
<keyword evidence="1" id="KW-0472">Membrane</keyword>
<evidence type="ECO:0000313" key="2">
    <source>
        <dbReference type="EMBL" id="RVT40268.1"/>
    </source>
</evidence>
<feature type="transmembrane region" description="Helical" evidence="1">
    <location>
        <begin position="225"/>
        <end position="250"/>
    </location>
</feature>
<feature type="transmembrane region" description="Helical" evidence="1">
    <location>
        <begin position="274"/>
        <end position="295"/>
    </location>
</feature>
<dbReference type="EMBL" id="RZUL01000004">
    <property type="protein sequence ID" value="RVT40268.1"/>
    <property type="molecule type" value="Genomic_DNA"/>
</dbReference>
<feature type="transmembrane region" description="Helical" evidence="1">
    <location>
        <begin position="125"/>
        <end position="147"/>
    </location>
</feature>
<feature type="transmembrane region" description="Helical" evidence="1">
    <location>
        <begin position="154"/>
        <end position="174"/>
    </location>
</feature>
<feature type="transmembrane region" description="Helical" evidence="1">
    <location>
        <begin position="51"/>
        <end position="75"/>
    </location>
</feature>